<proteinExistence type="predicted"/>
<dbReference type="PROSITE" id="PS50893">
    <property type="entry name" value="ABC_TRANSPORTER_2"/>
    <property type="match status" value="1"/>
</dbReference>
<organism evidence="5 6">
    <name type="scientific">Alienimonas chondri</name>
    <dbReference type="NCBI Taxonomy" id="2681879"/>
    <lineage>
        <taxon>Bacteria</taxon>
        <taxon>Pseudomonadati</taxon>
        <taxon>Planctomycetota</taxon>
        <taxon>Planctomycetia</taxon>
        <taxon>Planctomycetales</taxon>
        <taxon>Planctomycetaceae</taxon>
        <taxon>Alienimonas</taxon>
    </lineage>
</organism>
<gene>
    <name evidence="5" type="primary">mkl</name>
    <name evidence="5" type="ORF">LzC2_09300</name>
</gene>
<evidence type="ECO:0000313" key="6">
    <source>
        <dbReference type="Proteomes" id="UP000609651"/>
    </source>
</evidence>
<protein>
    <submittedName>
        <fullName evidence="5">Ribonucleotide transport ATP-binding protein mkl</fullName>
    </submittedName>
</protein>
<evidence type="ECO:0000256" key="1">
    <source>
        <dbReference type="ARBA" id="ARBA00022448"/>
    </source>
</evidence>
<reference evidence="5 6" key="1">
    <citation type="journal article" date="2020" name="Syst. Appl. Microbiol.">
        <title>Alienimonas chondri sp. nov., a novel planctomycete isolated from the biofilm of the red alga Chondrus crispus.</title>
        <authorList>
            <person name="Vitorino I."/>
            <person name="Albuquerque L."/>
            <person name="Wiegand S."/>
            <person name="Kallscheuer N."/>
            <person name="da Costa M.S."/>
            <person name="Lobo-da-Cunha A."/>
            <person name="Jogler C."/>
            <person name="Lage O.M."/>
        </authorList>
    </citation>
    <scope>NUCLEOTIDE SEQUENCE [LARGE SCALE GENOMIC DNA]</scope>
    <source>
        <strain evidence="5 6">LzC2</strain>
    </source>
</reference>
<dbReference type="EMBL" id="WTPX01000019">
    <property type="protein sequence ID" value="NNJ24869.1"/>
    <property type="molecule type" value="Genomic_DNA"/>
</dbReference>
<dbReference type="Proteomes" id="UP000609651">
    <property type="component" value="Unassembled WGS sequence"/>
</dbReference>
<dbReference type="RefSeq" id="WP_171184277.1">
    <property type="nucleotide sequence ID" value="NZ_WTPX01000019.1"/>
</dbReference>
<name>A0ABX1V9Z0_9PLAN</name>
<feature type="domain" description="ABC transporter" evidence="4">
    <location>
        <begin position="6"/>
        <end position="252"/>
    </location>
</feature>
<dbReference type="InterPro" id="IPR027417">
    <property type="entry name" value="P-loop_NTPase"/>
</dbReference>
<evidence type="ECO:0000256" key="2">
    <source>
        <dbReference type="ARBA" id="ARBA00022741"/>
    </source>
</evidence>
<accession>A0ABX1V9Z0</accession>
<keyword evidence="1" id="KW-0813">Transport</keyword>
<dbReference type="PANTHER" id="PTHR43023">
    <property type="entry name" value="PROTEIN TRIGALACTOSYLDIACYLGLYCEROL 3, CHLOROPLASTIC"/>
    <property type="match status" value="1"/>
</dbReference>
<dbReference type="InterPro" id="IPR017871">
    <property type="entry name" value="ABC_transporter-like_CS"/>
</dbReference>
<sequence>MTAPKLELRSAYKRFGTNTIVHGLNLSVAVGETLCLIGESGCGKSVSMKLAAALLPPTSGEVLWDGERVDDLSAAEFRRRRMKFGYLFQGAALFDSMTVFENVAFGPRQLHAADGPALAALVAARIREVGLPEHVMHRKPAGLSGGQRKRVGLARALALDPDVMLYDEPTTGLDPVMSDVINELILRVAASRDDDPRPDRPPVTSIVVTHDMHTVRRVADRVVMLRPAPNLAPHESQVLFDGRVEDLFVSDDPAVGPFVRGEAGEKLRELAA</sequence>
<dbReference type="InterPro" id="IPR003593">
    <property type="entry name" value="AAA+_ATPase"/>
</dbReference>
<comment type="caution">
    <text evidence="5">The sequence shown here is derived from an EMBL/GenBank/DDBJ whole genome shotgun (WGS) entry which is preliminary data.</text>
</comment>
<dbReference type="PROSITE" id="PS00211">
    <property type="entry name" value="ABC_TRANSPORTER_1"/>
    <property type="match status" value="1"/>
</dbReference>
<dbReference type="GO" id="GO:0005524">
    <property type="term" value="F:ATP binding"/>
    <property type="evidence" value="ECO:0007669"/>
    <property type="project" value="UniProtKB-KW"/>
</dbReference>
<dbReference type="InterPro" id="IPR003439">
    <property type="entry name" value="ABC_transporter-like_ATP-bd"/>
</dbReference>
<keyword evidence="2" id="KW-0547">Nucleotide-binding</keyword>
<dbReference type="PANTHER" id="PTHR43023:SF6">
    <property type="entry name" value="INTERMEMBRANE PHOSPHOLIPID TRANSPORT SYSTEM ATP-BINDING PROTEIN MLAF"/>
    <property type="match status" value="1"/>
</dbReference>
<dbReference type="SUPFAM" id="SSF52540">
    <property type="entry name" value="P-loop containing nucleoside triphosphate hydrolases"/>
    <property type="match status" value="1"/>
</dbReference>
<evidence type="ECO:0000256" key="3">
    <source>
        <dbReference type="ARBA" id="ARBA00022840"/>
    </source>
</evidence>
<dbReference type="Pfam" id="PF00005">
    <property type="entry name" value="ABC_tran"/>
    <property type="match status" value="1"/>
</dbReference>
<keyword evidence="6" id="KW-1185">Reference proteome</keyword>
<keyword evidence="3 5" id="KW-0067">ATP-binding</keyword>
<dbReference type="SMART" id="SM00382">
    <property type="entry name" value="AAA"/>
    <property type="match status" value="1"/>
</dbReference>
<dbReference type="Gene3D" id="3.40.50.300">
    <property type="entry name" value="P-loop containing nucleotide triphosphate hydrolases"/>
    <property type="match status" value="1"/>
</dbReference>
<evidence type="ECO:0000259" key="4">
    <source>
        <dbReference type="PROSITE" id="PS50893"/>
    </source>
</evidence>
<evidence type="ECO:0000313" key="5">
    <source>
        <dbReference type="EMBL" id="NNJ24869.1"/>
    </source>
</evidence>